<evidence type="ECO:0000313" key="1">
    <source>
        <dbReference type="Proteomes" id="UP000095286"/>
    </source>
</evidence>
<evidence type="ECO:0000313" key="2">
    <source>
        <dbReference type="WBParaSite" id="RSKR_0001099900.1"/>
    </source>
</evidence>
<sequence>MKFIILAVATIAIFTDMTLATEPVAETTIHRAEKIKLNPDITEHHMVGGWTEQLVTSPTIIEYAKKATKTFNLESNDRFYYSFIAVTSAKSKIVSGSLHNIQFRVGETNVMKNKVSFQNVNCTQLKPIVNGKQQLVFIKVWTKPWESNFEKITITGFKQI</sequence>
<dbReference type="WBParaSite" id="RSKR_0001099900.1">
    <property type="protein sequence ID" value="RSKR_0001099900.1"/>
    <property type="gene ID" value="RSKR_0001099900"/>
</dbReference>
<protein>
    <submittedName>
        <fullName evidence="2">Cystatin domain-containing protein</fullName>
    </submittedName>
</protein>
<dbReference type="Proteomes" id="UP000095286">
    <property type="component" value="Unplaced"/>
</dbReference>
<organism evidence="1 2">
    <name type="scientific">Rhabditophanes sp. KR3021</name>
    <dbReference type="NCBI Taxonomy" id="114890"/>
    <lineage>
        <taxon>Eukaryota</taxon>
        <taxon>Metazoa</taxon>
        <taxon>Ecdysozoa</taxon>
        <taxon>Nematoda</taxon>
        <taxon>Chromadorea</taxon>
        <taxon>Rhabditida</taxon>
        <taxon>Tylenchina</taxon>
        <taxon>Panagrolaimomorpha</taxon>
        <taxon>Strongyloidoidea</taxon>
        <taxon>Alloionematidae</taxon>
        <taxon>Rhabditophanes</taxon>
    </lineage>
</organism>
<reference evidence="2" key="1">
    <citation type="submission" date="2016-11" db="UniProtKB">
        <authorList>
            <consortium name="WormBaseParasite"/>
        </authorList>
    </citation>
    <scope>IDENTIFICATION</scope>
    <source>
        <strain evidence="2">KR3021</strain>
    </source>
</reference>
<name>A0AC35UFC6_9BILA</name>
<accession>A0AC35UFC6</accession>
<proteinExistence type="predicted"/>